<comment type="similarity">
    <text evidence="2">Belongs to the ABC-4 integral membrane protein family. HrtB subfamily.</text>
</comment>
<feature type="domain" description="ABC3 transporter permease C-terminal" evidence="11">
    <location>
        <begin position="732"/>
        <end position="830"/>
    </location>
</feature>
<comment type="function">
    <text evidence="9">Part of the ABC transporter complex hrt involved in hemin import. Responsible for the translocation of the substrate across the membrane.</text>
</comment>
<dbReference type="RefSeq" id="WP_343782900.1">
    <property type="nucleotide sequence ID" value="NZ_BAAACZ010000011.1"/>
</dbReference>
<feature type="transmembrane region" description="Helical" evidence="10">
    <location>
        <begin position="543"/>
        <end position="566"/>
    </location>
</feature>
<evidence type="ECO:0000313" key="12">
    <source>
        <dbReference type="EMBL" id="GAA0461060.1"/>
    </source>
</evidence>
<evidence type="ECO:0000256" key="4">
    <source>
        <dbReference type="ARBA" id="ARBA00016962"/>
    </source>
</evidence>
<dbReference type="PANTHER" id="PTHR43738:SF2">
    <property type="entry name" value="ABC TRANSPORTER PERMEASE"/>
    <property type="match status" value="1"/>
</dbReference>
<dbReference type="InterPro" id="IPR003838">
    <property type="entry name" value="ABC3_permease_C"/>
</dbReference>
<protein>
    <recommendedName>
        <fullName evidence="4">Putative hemin transport system permease protein HrtB</fullName>
    </recommendedName>
</protein>
<feature type="transmembrane region" description="Helical" evidence="10">
    <location>
        <begin position="586"/>
        <end position="607"/>
    </location>
</feature>
<evidence type="ECO:0000256" key="3">
    <source>
        <dbReference type="ARBA" id="ARBA00011131"/>
    </source>
</evidence>
<comment type="subcellular location">
    <subcellularLocation>
        <location evidence="1">Cell membrane</location>
        <topology evidence="1">Multi-pass membrane protein</topology>
    </subcellularLocation>
</comment>
<accession>A0ABP3JS29</accession>
<gene>
    <name evidence="12" type="ORF">GCM10008935_15580</name>
</gene>
<organism evidence="12 13">
    <name type="scientific">Alkalibacillus silvisoli</name>
    <dbReference type="NCBI Taxonomy" id="392823"/>
    <lineage>
        <taxon>Bacteria</taxon>
        <taxon>Bacillati</taxon>
        <taxon>Bacillota</taxon>
        <taxon>Bacilli</taxon>
        <taxon>Bacillales</taxon>
        <taxon>Bacillaceae</taxon>
        <taxon>Alkalibacillus</taxon>
    </lineage>
</organism>
<evidence type="ECO:0000256" key="5">
    <source>
        <dbReference type="ARBA" id="ARBA00022475"/>
    </source>
</evidence>
<reference evidence="13" key="1">
    <citation type="journal article" date="2019" name="Int. J. Syst. Evol. Microbiol.">
        <title>The Global Catalogue of Microorganisms (GCM) 10K type strain sequencing project: providing services to taxonomists for standard genome sequencing and annotation.</title>
        <authorList>
            <consortium name="The Broad Institute Genomics Platform"/>
            <consortium name="The Broad Institute Genome Sequencing Center for Infectious Disease"/>
            <person name="Wu L."/>
            <person name="Ma J."/>
        </authorList>
    </citation>
    <scope>NUCLEOTIDE SEQUENCE [LARGE SCALE GENOMIC DNA]</scope>
    <source>
        <strain evidence="13">JCM 14193</strain>
    </source>
</reference>
<keyword evidence="7 10" id="KW-1133">Transmembrane helix</keyword>
<comment type="caution">
    <text evidence="12">The sequence shown here is derived from an EMBL/GenBank/DDBJ whole genome shotgun (WGS) entry which is preliminary data.</text>
</comment>
<keyword evidence="8 10" id="KW-0472">Membrane</keyword>
<keyword evidence="5" id="KW-1003">Cell membrane</keyword>
<evidence type="ECO:0000256" key="8">
    <source>
        <dbReference type="ARBA" id="ARBA00023136"/>
    </source>
</evidence>
<dbReference type="PROSITE" id="PS51257">
    <property type="entry name" value="PROKAR_LIPOPROTEIN"/>
    <property type="match status" value="1"/>
</dbReference>
<feature type="transmembrane region" description="Helical" evidence="10">
    <location>
        <begin position="771"/>
        <end position="798"/>
    </location>
</feature>
<feature type="transmembrane region" description="Helical" evidence="10">
    <location>
        <begin position="810"/>
        <end position="833"/>
    </location>
</feature>
<keyword evidence="13" id="KW-1185">Reference proteome</keyword>
<comment type="subunit">
    <text evidence="3">The complex is composed of two ATP-binding proteins (HrtA), two transmembrane proteins (HrtB) and a solute-binding protein.</text>
</comment>
<evidence type="ECO:0000259" key="11">
    <source>
        <dbReference type="Pfam" id="PF02687"/>
    </source>
</evidence>
<feature type="transmembrane region" description="Helical" evidence="10">
    <location>
        <begin position="683"/>
        <end position="707"/>
    </location>
</feature>
<dbReference type="Pfam" id="PF02687">
    <property type="entry name" value="FtsX"/>
    <property type="match status" value="1"/>
</dbReference>
<evidence type="ECO:0000256" key="2">
    <source>
        <dbReference type="ARBA" id="ARBA00008697"/>
    </source>
</evidence>
<dbReference type="PANTHER" id="PTHR43738">
    <property type="entry name" value="ABC TRANSPORTER, MEMBRANE PROTEIN"/>
    <property type="match status" value="1"/>
</dbReference>
<evidence type="ECO:0000256" key="9">
    <source>
        <dbReference type="ARBA" id="ARBA00024973"/>
    </source>
</evidence>
<feature type="transmembrane region" description="Helical" evidence="10">
    <location>
        <begin position="12"/>
        <end position="32"/>
    </location>
</feature>
<feature type="transmembrane region" description="Helical" evidence="10">
    <location>
        <begin position="619"/>
        <end position="637"/>
    </location>
</feature>
<sequence length="845" mass="94815">MFSYLKVTFRERWKIFLTIGLILGCLGLAYIGTQTMTGQIAIEARGELEDDWRYQYDLLVLPQLDDEVEGLEDGWVAPQSSIASYGGISLEDWEKIKGIEGVEVAAPIALMGYFEFIGMNANASNATPGNWYETTKEVTAFDGMKTHTLTETSSISEYYDESMEDSILYQRHLEERGYPSNVAPGTSVRYPNEMLLVAIDPEAEDQLYNVSDSMISGSYLDESYSSEGATMPVVPVVALKEPEYVMEETVTVHEINVPDNLSEDDIVGGTTSYLRGLPKEEIAQLDISSLTSDLRFKNVNLEFDDEGFNEVEYDLINAPTEIIQFSPINYSLIENNDGDIPLLEAQEYPNASDFYTEINIPFYRYSEGVRQTHDFTVDIVGYYDSSEIRPKFAGSWQEEDPVDVYTPHHSMIIKNGLGEEIEPTPLLPLPVKASYYPGAPDMLTSLNALHHVYDEEPPLSSIRVVVDGVAERSESSQSKIEAVATEIKEQTGHHVDIMLGSSASRVHVNLAGTEVDEVGTVEEGWQQKGVNWSIENQVNQTNILLFIYLLAISVIFCYTIITHSLFNRSIDFAMQRAIGWTRGKIVRTLSIEVFIISTIPLLVIWITNNWLEAVSFIDYLYIWLITIAIISIGYVTGSYKALKLSPREGLEGEGAEWKMQRMVRIRGIMSYCLHQLLRRPLRFGLLTIVIAITTFMLLLSIVTQQILSDFLYLSFIGESINLKLAGYQTATLILSFILAVALTFLLLYLNLTERKKEFLIFSSIGWPMRRIQFYISLESFIVSVIGAGIGTIVASLFINIYTDSVIPSWLISLSILSPVALITLFTIVIIAGFKVKGVTKNHHAA</sequence>
<dbReference type="InterPro" id="IPR051125">
    <property type="entry name" value="ABC-4/HrtB_transporter"/>
</dbReference>
<proteinExistence type="inferred from homology"/>
<evidence type="ECO:0000256" key="6">
    <source>
        <dbReference type="ARBA" id="ARBA00022692"/>
    </source>
</evidence>
<evidence type="ECO:0000256" key="7">
    <source>
        <dbReference type="ARBA" id="ARBA00022989"/>
    </source>
</evidence>
<evidence type="ECO:0000256" key="1">
    <source>
        <dbReference type="ARBA" id="ARBA00004651"/>
    </source>
</evidence>
<name>A0ABP3JS29_9BACI</name>
<evidence type="ECO:0000256" key="10">
    <source>
        <dbReference type="SAM" id="Phobius"/>
    </source>
</evidence>
<dbReference type="Proteomes" id="UP001500740">
    <property type="component" value="Unassembled WGS sequence"/>
</dbReference>
<keyword evidence="6 10" id="KW-0812">Transmembrane</keyword>
<feature type="transmembrane region" description="Helical" evidence="10">
    <location>
        <begin position="727"/>
        <end position="751"/>
    </location>
</feature>
<evidence type="ECO:0000313" key="13">
    <source>
        <dbReference type="Proteomes" id="UP001500740"/>
    </source>
</evidence>
<dbReference type="EMBL" id="BAAACZ010000011">
    <property type="protein sequence ID" value="GAA0461060.1"/>
    <property type="molecule type" value="Genomic_DNA"/>
</dbReference>